<keyword evidence="3" id="KW-1185">Reference proteome</keyword>
<reference evidence="2 3" key="1">
    <citation type="journal article" date="2022" name="Gigascience">
        <title>A chromosome-level genome assembly and annotation of the desert horned lizard, Phrynosoma platyrhinos, provides insight into chromosomal rearrangements among reptiles.</title>
        <authorList>
            <person name="Koochekian N."/>
            <person name="Ascanio A."/>
            <person name="Farleigh K."/>
            <person name="Card D.C."/>
            <person name="Schield D.R."/>
            <person name="Castoe T.A."/>
            <person name="Jezkova T."/>
        </authorList>
    </citation>
    <scope>NUCLEOTIDE SEQUENCE [LARGE SCALE GENOMIC DNA]</scope>
    <source>
        <strain evidence="2">NK-2021</strain>
    </source>
</reference>
<organism evidence="2 3">
    <name type="scientific">Phrynosoma platyrhinos</name>
    <name type="common">Desert horned lizard</name>
    <dbReference type="NCBI Taxonomy" id="52577"/>
    <lineage>
        <taxon>Eukaryota</taxon>
        <taxon>Metazoa</taxon>
        <taxon>Chordata</taxon>
        <taxon>Craniata</taxon>
        <taxon>Vertebrata</taxon>
        <taxon>Euteleostomi</taxon>
        <taxon>Lepidosauria</taxon>
        <taxon>Squamata</taxon>
        <taxon>Bifurcata</taxon>
        <taxon>Unidentata</taxon>
        <taxon>Episquamata</taxon>
        <taxon>Toxicofera</taxon>
        <taxon>Iguania</taxon>
        <taxon>Phrynosomatidae</taxon>
        <taxon>Phrynosomatinae</taxon>
        <taxon>Phrynosoma</taxon>
    </lineage>
</organism>
<gene>
    <name evidence="2" type="ORF">JD844_019656</name>
</gene>
<evidence type="ECO:0000256" key="1">
    <source>
        <dbReference type="SAM" id="MobiDB-lite"/>
    </source>
</evidence>
<sequence length="72" mass="8394">MLCFFQEAENTLRLMQNKLKEEEKRLLKSGSNDSDIDIHEDEGSDSEMEDSQLMKQHTAMEMLMQGTYACFL</sequence>
<evidence type="ECO:0000313" key="2">
    <source>
        <dbReference type="EMBL" id="KAH0631822.1"/>
    </source>
</evidence>
<feature type="compositionally biased region" description="Acidic residues" evidence="1">
    <location>
        <begin position="34"/>
        <end position="50"/>
    </location>
</feature>
<evidence type="ECO:0000313" key="3">
    <source>
        <dbReference type="Proteomes" id="UP000826234"/>
    </source>
</evidence>
<comment type="caution">
    <text evidence="2">The sequence shown here is derived from an EMBL/GenBank/DDBJ whole genome shotgun (WGS) entry which is preliminary data.</text>
</comment>
<proteinExistence type="predicted"/>
<feature type="region of interest" description="Disordered" evidence="1">
    <location>
        <begin position="25"/>
        <end position="52"/>
    </location>
</feature>
<protein>
    <submittedName>
        <fullName evidence="2">Uncharacterized protein</fullName>
    </submittedName>
</protein>
<accession>A0ABQ7TR38</accession>
<dbReference type="EMBL" id="JAIPUX010000026">
    <property type="protein sequence ID" value="KAH0631822.1"/>
    <property type="molecule type" value="Genomic_DNA"/>
</dbReference>
<name>A0ABQ7TR38_PHRPL</name>
<dbReference type="Proteomes" id="UP000826234">
    <property type="component" value="Unassembled WGS sequence"/>
</dbReference>